<dbReference type="RefSeq" id="WP_107242176.1">
    <property type="nucleotide sequence ID" value="NZ_PYMJ01000006.1"/>
</dbReference>
<dbReference type="InterPro" id="IPR036412">
    <property type="entry name" value="HAD-like_sf"/>
</dbReference>
<evidence type="ECO:0000313" key="7">
    <source>
        <dbReference type="Proteomes" id="UP000240987"/>
    </source>
</evidence>
<dbReference type="GO" id="GO:0003824">
    <property type="term" value="F:catalytic activity"/>
    <property type="evidence" value="ECO:0007669"/>
    <property type="project" value="UniProtKB-ARBA"/>
</dbReference>
<evidence type="ECO:0000256" key="4">
    <source>
        <dbReference type="ARBA" id="ARBA00022842"/>
    </source>
</evidence>
<keyword evidence="5" id="KW-0119">Carbohydrate metabolism</keyword>
<dbReference type="PANTHER" id="PTHR46193:SF18">
    <property type="entry name" value="HEXITOL PHOSPHATASE B"/>
    <property type="match status" value="1"/>
</dbReference>
<dbReference type="SUPFAM" id="SSF56784">
    <property type="entry name" value="HAD-like"/>
    <property type="match status" value="1"/>
</dbReference>
<keyword evidence="7" id="KW-1185">Reference proteome</keyword>
<dbReference type="InterPro" id="IPR006439">
    <property type="entry name" value="HAD-SF_hydro_IA"/>
</dbReference>
<evidence type="ECO:0000256" key="2">
    <source>
        <dbReference type="ARBA" id="ARBA00006171"/>
    </source>
</evidence>
<evidence type="ECO:0000256" key="5">
    <source>
        <dbReference type="ARBA" id="ARBA00023277"/>
    </source>
</evidence>
<dbReference type="NCBIfam" id="TIGR01509">
    <property type="entry name" value="HAD-SF-IA-v3"/>
    <property type="match status" value="1"/>
</dbReference>
<comment type="similarity">
    <text evidence="2">Belongs to the HAD-like hydrolase superfamily. CbbY/CbbZ/Gph/YieH family.</text>
</comment>
<proteinExistence type="inferred from homology"/>
<name>A0A2T3JK50_9GAMM</name>
<dbReference type="InterPro" id="IPR023198">
    <property type="entry name" value="PGP-like_dom2"/>
</dbReference>
<protein>
    <submittedName>
        <fullName evidence="6">HAD family phosphatase</fullName>
    </submittedName>
</protein>
<dbReference type="Gene3D" id="1.10.150.240">
    <property type="entry name" value="Putative phosphatase, domain 2"/>
    <property type="match status" value="1"/>
</dbReference>
<reference evidence="6 7" key="1">
    <citation type="submission" date="2018-01" db="EMBL/GenBank/DDBJ databases">
        <title>Whole genome sequencing of Histamine producing bacteria.</title>
        <authorList>
            <person name="Butler K."/>
        </authorList>
    </citation>
    <scope>NUCLEOTIDE SEQUENCE [LARGE SCALE GENOMIC DNA]</scope>
    <source>
        <strain evidence="6 7">JCM 12947</strain>
    </source>
</reference>
<dbReference type="InterPro" id="IPR051600">
    <property type="entry name" value="Beta-PGM-like"/>
</dbReference>
<keyword evidence="3" id="KW-0479">Metal-binding</keyword>
<dbReference type="SFLD" id="SFLDS00003">
    <property type="entry name" value="Haloacid_Dehalogenase"/>
    <property type="match status" value="1"/>
</dbReference>
<comment type="cofactor">
    <cofactor evidence="1">
        <name>Mg(2+)</name>
        <dbReference type="ChEBI" id="CHEBI:18420"/>
    </cofactor>
</comment>
<dbReference type="AlphaFoldDB" id="A0A2T3JK50"/>
<dbReference type="CDD" id="cd07505">
    <property type="entry name" value="HAD_BPGM-like"/>
    <property type="match status" value="1"/>
</dbReference>
<evidence type="ECO:0000256" key="3">
    <source>
        <dbReference type="ARBA" id="ARBA00022723"/>
    </source>
</evidence>
<gene>
    <name evidence="6" type="ORF">C9J12_07745</name>
</gene>
<organism evidence="6 7">
    <name type="scientific">Photobacterium frigidiphilum</name>
    <dbReference type="NCBI Taxonomy" id="264736"/>
    <lineage>
        <taxon>Bacteria</taxon>
        <taxon>Pseudomonadati</taxon>
        <taxon>Pseudomonadota</taxon>
        <taxon>Gammaproteobacteria</taxon>
        <taxon>Vibrionales</taxon>
        <taxon>Vibrionaceae</taxon>
        <taxon>Photobacterium</taxon>
    </lineage>
</organism>
<sequence>MRAICFDFDGTLVDSEVFHAENWSGFLKTLDIDFSMGAFLEQYAGVTWDKVAIDLFTRFSISMPIEHMLQQMEAITEKALMLDNIPAKLGVSTLLHELSGKVPLAVVTGAPRIYVEGILQRHGWLELFDHVFCGEDVASNKPAPDIYQLACATLGFNPHEVLAIEDSVTGIKSSLSAGLKTVLVSDIDVIDSSIDTSIHEQLALDYSFDSMHQAHQTVLNLVTRSIKYTEY</sequence>
<accession>A0A2T3JK50</accession>
<dbReference type="OrthoDB" id="9800058at2"/>
<dbReference type="Gene3D" id="3.40.50.1000">
    <property type="entry name" value="HAD superfamily/HAD-like"/>
    <property type="match status" value="1"/>
</dbReference>
<dbReference type="InterPro" id="IPR041492">
    <property type="entry name" value="HAD_2"/>
</dbReference>
<dbReference type="Proteomes" id="UP000240987">
    <property type="component" value="Unassembled WGS sequence"/>
</dbReference>
<dbReference type="PANTHER" id="PTHR46193">
    <property type="entry name" value="6-PHOSPHOGLUCONATE PHOSPHATASE"/>
    <property type="match status" value="1"/>
</dbReference>
<dbReference type="Pfam" id="PF13419">
    <property type="entry name" value="HAD_2"/>
    <property type="match status" value="1"/>
</dbReference>
<dbReference type="GO" id="GO:0046872">
    <property type="term" value="F:metal ion binding"/>
    <property type="evidence" value="ECO:0007669"/>
    <property type="project" value="UniProtKB-KW"/>
</dbReference>
<dbReference type="SFLD" id="SFLDG01129">
    <property type="entry name" value="C1.5:_HAD__Beta-PGM__Phosphata"/>
    <property type="match status" value="1"/>
</dbReference>
<keyword evidence="4" id="KW-0460">Magnesium</keyword>
<evidence type="ECO:0000313" key="6">
    <source>
        <dbReference type="EMBL" id="PSU49379.1"/>
    </source>
</evidence>
<comment type="caution">
    <text evidence="6">The sequence shown here is derived from an EMBL/GenBank/DDBJ whole genome shotgun (WGS) entry which is preliminary data.</text>
</comment>
<dbReference type="EMBL" id="PYMJ01000006">
    <property type="protein sequence ID" value="PSU49379.1"/>
    <property type="molecule type" value="Genomic_DNA"/>
</dbReference>
<dbReference type="InterPro" id="IPR023214">
    <property type="entry name" value="HAD_sf"/>
</dbReference>
<evidence type="ECO:0000256" key="1">
    <source>
        <dbReference type="ARBA" id="ARBA00001946"/>
    </source>
</evidence>